<evidence type="ECO:0000256" key="1">
    <source>
        <dbReference type="ARBA" id="ARBA00022722"/>
    </source>
</evidence>
<protein>
    <submittedName>
        <fullName evidence="9">Uncharacterized protein</fullName>
    </submittedName>
</protein>
<dbReference type="GO" id="GO:0005634">
    <property type="term" value="C:nucleus"/>
    <property type="evidence" value="ECO:0007669"/>
    <property type="project" value="TreeGrafter"/>
</dbReference>
<sequence length="1257" mass="146232">MGVAGFFRFISERYPLCMELISKDDNIHLDNLYIDFNGIIHNCTHKNTHTEIKNNDIYFKAISDYILLIIETCLPKNIVYIAIDGVAPRSKINNQRTRRYRSVLDKLKVEESDVECFSSNCISPGTQFMEELHCFLLKFIAQLMSNNKRWSHLKFYYSGHDVPSEGEHKIMKFIRWYTKQSDYNINTSHAIYGNDADLLSLGICTNQPKVYLLREKIYFTANSMDQEVADDVTLTKFYYLHIQILKDYLILEFQNFKNVLQQTKSFEFDESNLYYDWILLNFVIGNDFLHQIPCFKITSNNLVDMWKVYSDVVPLMDGYLSDGKCVNFKRFLKFLSYLTFIELEEMSWEDEIGLKLICNDVHESTDSKLDYIPTASEFFENKNLNLKQIDTCEDGLPNLERNPNHSLDEIDGEAYKQRKISYYRDKIGILEGITMEEQVQEMIRQYLIGIQWVYQYYTLGLSSWTWFYPYYYAPFVTDIIKYDLTKLDTHVNMDKPLNPFYNLMLILPPQDSSLLPEAFRPLMTDKNSPLIKYFPKTVEVDENGETVEWKFILKIPFVDTVKMVELADQLLENLTDEEKNRMVPGFEWLFVYSDQCYDVNLESFKTRIVSEGDTDANSDSDLENTINLHANIYKLRNDWMPTQDNLLPETIPLKSPCFNLFDTFNLVRYSTLSNLDFRVKFMKGVFLHSIVSRRESLFIKLNKIYEKTNHYVENIKGKCVIGLPYCKLAVPDKIIDDSGVYEFIYEKNDVENIKIFFNKHSSISNTTWLHNKKKLFQKLSNIGIKIEQDLDILVECFFVIGYKYVLNNDGTVRKRYTFDARRKAFYPINLIQTVDTSHVNNDFFNHRKIDINKNLQIQETSKDCALSDVLKLNSKAIVISKEFYGQMGTIFKMEKGNQYQITLKFNVRPEPLVLSLLPNLQYIPHVEIFKVAKNVGMNITTIKSLASVINIKGCKTRLNCFNWYNIYQGTCAVDYVKIVKHGDGHSLYFSEAAICKIKLFQKRFPKLITILNKKNYKIADIFKDDSIKSQFNDFFHKQSKDTPSAVSFTTDNLTTEQIDNLLRIVAKNNASIIPQHENIIHDQFCILDRVICIWVDFRVPLGLSGTVVGIYADDKDINRSRLLVCWDSDISDGLVMGSKKRKCGCNVPLASVISIKPTKDRKGTSSGISDIIEVYDLSNIDNSKVNSTVPIENPKKPNKNKEVKTVHQSDKVDNVTKIKNVINDDEKCNNENQKSKKKKKVGKTGSKIRNKFEYLSD</sequence>
<dbReference type="EMBL" id="LWCA01000040">
    <property type="protein sequence ID" value="OAF71578.1"/>
    <property type="molecule type" value="Genomic_DNA"/>
</dbReference>
<dbReference type="Gene3D" id="2.170.260.40">
    <property type="match status" value="1"/>
</dbReference>
<keyword evidence="2" id="KW-0378">Hydrolase</keyword>
<keyword evidence="10" id="KW-1185">Reference proteome</keyword>
<dbReference type="PANTHER" id="PTHR12341:SF7">
    <property type="entry name" value="5'-3' EXORIBONUCLEASE 1"/>
    <property type="match status" value="1"/>
</dbReference>
<dbReference type="OrthoDB" id="372487at2759"/>
<feature type="compositionally biased region" description="Basic residues" evidence="5">
    <location>
        <begin position="1235"/>
        <end position="1245"/>
    </location>
</feature>
<evidence type="ECO:0000259" key="8">
    <source>
        <dbReference type="Pfam" id="PF18129"/>
    </source>
</evidence>
<evidence type="ECO:0000256" key="5">
    <source>
        <dbReference type="SAM" id="MobiDB-lite"/>
    </source>
</evidence>
<feature type="domain" description="Xrn1 helical" evidence="7">
    <location>
        <begin position="268"/>
        <end position="632"/>
    </location>
</feature>
<dbReference type="Proteomes" id="UP000078046">
    <property type="component" value="Unassembled WGS sequence"/>
</dbReference>
<dbReference type="Pfam" id="PF17846">
    <property type="entry name" value="XRN_M"/>
    <property type="match status" value="1"/>
</dbReference>
<evidence type="ECO:0000259" key="6">
    <source>
        <dbReference type="Pfam" id="PF03159"/>
    </source>
</evidence>
<dbReference type="AlphaFoldDB" id="A0A177BB76"/>
<dbReference type="InterPro" id="IPR027073">
    <property type="entry name" value="5_3_exoribonuclease"/>
</dbReference>
<dbReference type="Pfam" id="PF18129">
    <property type="entry name" value="SH3_12"/>
    <property type="match status" value="1"/>
</dbReference>
<proteinExistence type="inferred from homology"/>
<dbReference type="InterPro" id="IPR004859">
    <property type="entry name" value="Xrn1_N"/>
</dbReference>
<dbReference type="CDD" id="cd18673">
    <property type="entry name" value="PIN_XRN1-2-like"/>
    <property type="match status" value="1"/>
</dbReference>
<feature type="domain" description="5'-3' exoribonuclease 1 SH3-like" evidence="8">
    <location>
        <begin position="1083"/>
        <end position="1153"/>
    </location>
</feature>
<dbReference type="Gene3D" id="3.40.50.12390">
    <property type="match status" value="2"/>
</dbReference>
<comment type="caution">
    <text evidence="9">The sequence shown here is derived from an EMBL/GenBank/DDBJ whole genome shotgun (WGS) entry which is preliminary data.</text>
</comment>
<evidence type="ECO:0000256" key="2">
    <source>
        <dbReference type="ARBA" id="ARBA00022801"/>
    </source>
</evidence>
<evidence type="ECO:0000259" key="7">
    <source>
        <dbReference type="Pfam" id="PF17846"/>
    </source>
</evidence>
<dbReference type="InterPro" id="IPR041385">
    <property type="entry name" value="SH3_12"/>
</dbReference>
<dbReference type="InterPro" id="IPR047007">
    <property type="entry name" value="XRN1_D1_sf"/>
</dbReference>
<comment type="similarity">
    <text evidence="4">Belongs to the 5'-3' exonuclease family.</text>
</comment>
<dbReference type="Gene3D" id="1.25.40.1050">
    <property type="match status" value="1"/>
</dbReference>
<keyword evidence="1" id="KW-0540">Nuclease</keyword>
<organism evidence="9 10">
    <name type="scientific">Intoshia linei</name>
    <dbReference type="NCBI Taxonomy" id="1819745"/>
    <lineage>
        <taxon>Eukaryota</taxon>
        <taxon>Metazoa</taxon>
        <taxon>Spiralia</taxon>
        <taxon>Lophotrochozoa</taxon>
        <taxon>Mesozoa</taxon>
        <taxon>Orthonectida</taxon>
        <taxon>Rhopaluridae</taxon>
        <taxon>Intoshia</taxon>
    </lineage>
</organism>
<feature type="domain" description="Xrn1 N-terminal" evidence="6">
    <location>
        <begin position="1"/>
        <end position="216"/>
    </location>
</feature>
<accession>A0A177BB76</accession>
<dbReference type="InterPro" id="IPR041412">
    <property type="entry name" value="Xrn1_helical"/>
</dbReference>
<gene>
    <name evidence="9" type="ORF">A3Q56_00681</name>
</gene>
<dbReference type="InterPro" id="IPR047008">
    <property type="entry name" value="XRN1_SH3_sf"/>
</dbReference>
<feature type="region of interest" description="Disordered" evidence="5">
    <location>
        <begin position="1223"/>
        <end position="1245"/>
    </location>
</feature>
<dbReference type="PANTHER" id="PTHR12341">
    <property type="entry name" value="5'-&gt;3' EXORIBONUCLEASE"/>
    <property type="match status" value="1"/>
</dbReference>
<dbReference type="GO" id="GO:0003723">
    <property type="term" value="F:RNA binding"/>
    <property type="evidence" value="ECO:0007669"/>
    <property type="project" value="TreeGrafter"/>
</dbReference>
<dbReference type="Pfam" id="PF03159">
    <property type="entry name" value="XRN_N"/>
    <property type="match status" value="1"/>
</dbReference>
<reference evidence="9 10" key="1">
    <citation type="submission" date="2016-04" db="EMBL/GenBank/DDBJ databases">
        <title>The genome of Intoshia linei affirms orthonectids as highly simplified spiralians.</title>
        <authorList>
            <person name="Mikhailov K.V."/>
            <person name="Slusarev G.S."/>
            <person name="Nikitin M.A."/>
            <person name="Logacheva M.D."/>
            <person name="Penin A."/>
            <person name="Aleoshin V."/>
            <person name="Panchin Y.V."/>
        </authorList>
    </citation>
    <scope>NUCLEOTIDE SEQUENCE [LARGE SCALE GENOMIC DNA]</scope>
    <source>
        <strain evidence="9">Intl2013</strain>
        <tissue evidence="9">Whole animal</tissue>
    </source>
</reference>
<evidence type="ECO:0000313" key="10">
    <source>
        <dbReference type="Proteomes" id="UP000078046"/>
    </source>
</evidence>
<evidence type="ECO:0000256" key="4">
    <source>
        <dbReference type="ARBA" id="ARBA00038299"/>
    </source>
</evidence>
<dbReference type="GO" id="GO:0000956">
    <property type="term" value="P:nuclear-transcribed mRNA catabolic process"/>
    <property type="evidence" value="ECO:0007669"/>
    <property type="project" value="TreeGrafter"/>
</dbReference>
<dbReference type="Gene3D" id="2.30.30.750">
    <property type="match status" value="1"/>
</dbReference>
<evidence type="ECO:0000256" key="3">
    <source>
        <dbReference type="ARBA" id="ARBA00022839"/>
    </source>
</evidence>
<name>A0A177BB76_9BILA</name>
<evidence type="ECO:0000313" key="9">
    <source>
        <dbReference type="EMBL" id="OAF71578.1"/>
    </source>
</evidence>
<keyword evidence="3" id="KW-0269">Exonuclease</keyword>
<dbReference type="GO" id="GO:0004534">
    <property type="term" value="F:5'-3' RNA exonuclease activity"/>
    <property type="evidence" value="ECO:0007669"/>
    <property type="project" value="TreeGrafter"/>
</dbReference>